<keyword evidence="1" id="KW-0732">Signal</keyword>
<sequence>MKRTSARSAPRGRTLCRIGAVTAAAALVAAGAATGAEAKSGTGTGSGTPAGLDGTWQMDGYGLVLDVEGATVTAYETTAISCLPEFTGTRTGTTGPGGGTTFAVGTTLFTLRPEQRARALSMMVQESVGTRHLARLAALPTRCAQPTPTDPRTVFDIFWQTYRENYPFFAARGIDWQATGARLRAQITPKTTDAQLFQILTDAFAPLNDSHTALSDGTTTVSPSRPGTISPSRAYDAGIEAFIQAHDLTSPLQEWGRGHIAYADLPGGIGYLRLSSFAGYTSPDDSAGFASDKAELDKALDAIFTPQRTQGPNALRGLIIDDRVNGGGSDVLALDVVSRLTSKPYTTYWKKHRDDPSDPTVFSRPEPIRVAPSDNPIYRGPIALLAGGSTVSAGETFAQALMGRTPAPVRIGENTQGSFSDTLNHTLPNGWEFELPNEEYPTSRNGPTFDITGIPPQIRIPVFPPNELAAGKDTAFTTALAVLDCSRPKP</sequence>
<proteinExistence type="predicted"/>
<evidence type="ECO:0000256" key="1">
    <source>
        <dbReference type="SAM" id="SignalP"/>
    </source>
</evidence>
<dbReference type="InterPro" id="IPR028204">
    <property type="entry name" value="Tricorn_C1"/>
</dbReference>
<evidence type="ECO:0000313" key="4">
    <source>
        <dbReference type="Proteomes" id="UP000730482"/>
    </source>
</evidence>
<dbReference type="RefSeq" id="WP_212016354.1">
    <property type="nucleotide sequence ID" value="NZ_JAAFYZ010000145.1"/>
</dbReference>
<dbReference type="Proteomes" id="UP000730482">
    <property type="component" value="Unassembled WGS sequence"/>
</dbReference>
<dbReference type="PANTHER" id="PTHR11261">
    <property type="entry name" value="INTERPHOTORECEPTOR RETINOID-BINDING PROTEIN"/>
    <property type="match status" value="1"/>
</dbReference>
<feature type="signal peptide" evidence="1">
    <location>
        <begin position="1"/>
        <end position="38"/>
    </location>
</feature>
<feature type="chain" id="PRO_5045366714" evidence="1">
    <location>
        <begin position="39"/>
        <end position="490"/>
    </location>
</feature>
<dbReference type="SUPFAM" id="SSF52096">
    <property type="entry name" value="ClpP/crotonase"/>
    <property type="match status" value="1"/>
</dbReference>
<feature type="domain" description="Tail specific protease" evidence="2">
    <location>
        <begin position="245"/>
        <end position="461"/>
    </location>
</feature>
<dbReference type="InterPro" id="IPR005151">
    <property type="entry name" value="Tail-specific_protease"/>
</dbReference>
<reference evidence="3 4" key="1">
    <citation type="submission" date="2020-02" db="EMBL/GenBank/DDBJ databases">
        <title>Acidophilic actinobacteria isolated from forest soil.</title>
        <authorList>
            <person name="Golinska P."/>
        </authorList>
    </citation>
    <scope>NUCLEOTIDE SEQUENCE [LARGE SCALE GENOMIC DNA]</scope>
    <source>
        <strain evidence="3 4">NL8</strain>
    </source>
</reference>
<dbReference type="PANTHER" id="PTHR11261:SF3">
    <property type="entry name" value="RETINOL-BINDING PROTEIN 3"/>
    <property type="match status" value="1"/>
</dbReference>
<dbReference type="EMBL" id="JAAFYZ010000145">
    <property type="protein sequence ID" value="MBS2551586.1"/>
    <property type="molecule type" value="Genomic_DNA"/>
</dbReference>
<dbReference type="Pfam" id="PF03572">
    <property type="entry name" value="Peptidase_S41"/>
    <property type="match status" value="1"/>
</dbReference>
<accession>A0ABS5KZS8</accession>
<dbReference type="Gene3D" id="3.90.226.10">
    <property type="entry name" value="2-enoyl-CoA Hydratase, Chain A, domain 1"/>
    <property type="match status" value="1"/>
</dbReference>
<protein>
    <submittedName>
        <fullName evidence="3">S41 family peptidase</fullName>
    </submittedName>
</protein>
<keyword evidence="4" id="KW-1185">Reference proteome</keyword>
<dbReference type="Pfam" id="PF14684">
    <property type="entry name" value="Tricorn_C1"/>
    <property type="match status" value="1"/>
</dbReference>
<organism evidence="3 4">
    <name type="scientific">Catenulispora pinistramenti</name>
    <dbReference type="NCBI Taxonomy" id="2705254"/>
    <lineage>
        <taxon>Bacteria</taxon>
        <taxon>Bacillati</taxon>
        <taxon>Actinomycetota</taxon>
        <taxon>Actinomycetes</taxon>
        <taxon>Catenulisporales</taxon>
        <taxon>Catenulisporaceae</taxon>
        <taxon>Catenulispora</taxon>
    </lineage>
</organism>
<name>A0ABS5KZS8_9ACTN</name>
<dbReference type="Gene3D" id="3.30.750.44">
    <property type="match status" value="1"/>
</dbReference>
<dbReference type="CDD" id="cd07563">
    <property type="entry name" value="Peptidase_S41_IRBP"/>
    <property type="match status" value="1"/>
</dbReference>
<comment type="caution">
    <text evidence="3">The sequence shown here is derived from an EMBL/GenBank/DDBJ whole genome shotgun (WGS) entry which is preliminary data.</text>
</comment>
<dbReference type="InterPro" id="IPR029045">
    <property type="entry name" value="ClpP/crotonase-like_dom_sf"/>
</dbReference>
<evidence type="ECO:0000259" key="2">
    <source>
        <dbReference type="SMART" id="SM00245"/>
    </source>
</evidence>
<evidence type="ECO:0000313" key="3">
    <source>
        <dbReference type="EMBL" id="MBS2551586.1"/>
    </source>
</evidence>
<gene>
    <name evidence="3" type="ORF">KGQ19_32435</name>
</gene>
<dbReference type="SMART" id="SM00245">
    <property type="entry name" value="TSPc"/>
    <property type="match status" value="1"/>
</dbReference>